<reference evidence="3 4" key="1">
    <citation type="journal article" date="2023" name="Arcadia Sci">
        <title>De novo assembly of a long-read Amblyomma americanum tick genome.</title>
        <authorList>
            <person name="Chou S."/>
            <person name="Poskanzer K.E."/>
            <person name="Rollins M."/>
            <person name="Thuy-Boun P.S."/>
        </authorList>
    </citation>
    <scope>NUCLEOTIDE SEQUENCE [LARGE SCALE GENOMIC DNA]</scope>
    <source>
        <strain evidence="3">F_SG_1</strain>
        <tissue evidence="3">Salivary glands</tissue>
    </source>
</reference>
<name>A0AAQ4ELU7_AMBAM</name>
<evidence type="ECO:0000256" key="1">
    <source>
        <dbReference type="SAM" id="MobiDB-lite"/>
    </source>
</evidence>
<feature type="compositionally biased region" description="Polar residues" evidence="1">
    <location>
        <begin position="16"/>
        <end position="27"/>
    </location>
</feature>
<proteinExistence type="predicted"/>
<dbReference type="AlphaFoldDB" id="A0AAQ4ELU7"/>
<gene>
    <name evidence="3" type="ORF">V5799_030901</name>
</gene>
<feature type="transmembrane region" description="Helical" evidence="2">
    <location>
        <begin position="60"/>
        <end position="79"/>
    </location>
</feature>
<organism evidence="3 4">
    <name type="scientific">Amblyomma americanum</name>
    <name type="common">Lone star tick</name>
    <dbReference type="NCBI Taxonomy" id="6943"/>
    <lineage>
        <taxon>Eukaryota</taxon>
        <taxon>Metazoa</taxon>
        <taxon>Ecdysozoa</taxon>
        <taxon>Arthropoda</taxon>
        <taxon>Chelicerata</taxon>
        <taxon>Arachnida</taxon>
        <taxon>Acari</taxon>
        <taxon>Parasitiformes</taxon>
        <taxon>Ixodida</taxon>
        <taxon>Ixodoidea</taxon>
        <taxon>Ixodidae</taxon>
        <taxon>Amblyomminae</taxon>
        <taxon>Amblyomma</taxon>
    </lineage>
</organism>
<keyword evidence="2" id="KW-1133">Transmembrane helix</keyword>
<comment type="caution">
    <text evidence="3">The sequence shown here is derived from an EMBL/GenBank/DDBJ whole genome shotgun (WGS) entry which is preliminary data.</text>
</comment>
<protein>
    <submittedName>
        <fullName evidence="3">Uncharacterized protein</fullName>
    </submittedName>
</protein>
<sequence length="81" mass="8941">MAAGGGVFESRESAESRQVTNQRSAQPTIRACQSAHGAQQRASSRSRSFSFFFSLWRPSFLLFFRAVGWMAAILCDMAASM</sequence>
<dbReference type="Proteomes" id="UP001321473">
    <property type="component" value="Unassembled WGS sequence"/>
</dbReference>
<evidence type="ECO:0000256" key="2">
    <source>
        <dbReference type="SAM" id="Phobius"/>
    </source>
</evidence>
<dbReference type="EMBL" id="JARKHS020013764">
    <property type="protein sequence ID" value="KAK8775755.1"/>
    <property type="molecule type" value="Genomic_DNA"/>
</dbReference>
<accession>A0AAQ4ELU7</accession>
<keyword evidence="2" id="KW-0472">Membrane</keyword>
<keyword evidence="4" id="KW-1185">Reference proteome</keyword>
<evidence type="ECO:0000313" key="4">
    <source>
        <dbReference type="Proteomes" id="UP001321473"/>
    </source>
</evidence>
<keyword evidence="2" id="KW-0812">Transmembrane</keyword>
<feature type="region of interest" description="Disordered" evidence="1">
    <location>
        <begin position="1"/>
        <end position="45"/>
    </location>
</feature>
<evidence type="ECO:0000313" key="3">
    <source>
        <dbReference type="EMBL" id="KAK8775755.1"/>
    </source>
</evidence>